<keyword evidence="2" id="KW-1185">Reference proteome</keyword>
<name>G2DHP2_9GAMM</name>
<reference evidence="1" key="1">
    <citation type="journal article" date="2011" name="ISME J.">
        <title>The endosymbionts of the deep-sea tubeworms Riftia pachyptila and Tevnia jerichonana share an identical physiology as revealed by proteogenomic analyses.</title>
        <authorList>
            <person name="Gardebrecht A."/>
            <person name="Markert S."/>
            <person name="Felbeck H."/>
            <person name="Thuermer A."/>
            <person name="Albrecht D."/>
            <person name="Wollherr A."/>
            <person name="Kabisch J."/>
            <person name="Lehmann R."/>
            <person name="Daniel R."/>
            <person name="Liesegang H."/>
            <person name="Hecker M."/>
            <person name="Sievert S.M."/>
            <person name="Schweder T."/>
        </authorList>
    </citation>
    <scope>NUCLEOTIDE SEQUENCE [LARGE SCALE GENOMIC DNA]</scope>
</reference>
<comment type="caution">
    <text evidence="1">The sequence shown here is derived from an EMBL/GenBank/DDBJ whole genome shotgun (WGS) entry which is preliminary data.</text>
</comment>
<organism evidence="1 2">
    <name type="scientific">endosymbiont of Riftia pachyptila</name>
    <name type="common">vent Ph05</name>
    <dbReference type="NCBI Taxonomy" id="1048808"/>
    <lineage>
        <taxon>Bacteria</taxon>
        <taxon>Pseudomonadati</taxon>
        <taxon>Pseudomonadota</taxon>
        <taxon>Gammaproteobacteria</taxon>
        <taxon>sulfur-oxidizing symbionts</taxon>
    </lineage>
</organism>
<evidence type="ECO:0000313" key="1">
    <source>
        <dbReference type="EMBL" id="EGV49857.1"/>
    </source>
</evidence>
<accession>G2DHP2</accession>
<dbReference type="AlphaFoldDB" id="G2DHP2"/>
<dbReference type="EMBL" id="AFOC01000145">
    <property type="protein sequence ID" value="EGV49857.1"/>
    <property type="molecule type" value="Genomic_DNA"/>
</dbReference>
<proteinExistence type="predicted"/>
<evidence type="ECO:0000313" key="2">
    <source>
        <dbReference type="Proteomes" id="UP000004491"/>
    </source>
</evidence>
<sequence length="63" mass="7534">MPLDDPEIDRTFQLFQAIWGDRENVSDSLSCSLNNRWQDPYYTKRAWAMVVLYLLGDARFLYE</sequence>
<dbReference type="Proteomes" id="UP000004491">
    <property type="component" value="Unassembled WGS sequence"/>
</dbReference>
<protein>
    <submittedName>
        <fullName evidence="1">Uncharacterized protein</fullName>
    </submittedName>
</protein>
<gene>
    <name evidence="1" type="ORF">Rifp1Sym_fn00010</name>
</gene>